<evidence type="ECO:0000256" key="11">
    <source>
        <dbReference type="ARBA" id="ARBA00023163"/>
    </source>
</evidence>
<keyword evidence="11 12" id="KW-0804">Transcription</keyword>
<protein>
    <recommendedName>
        <fullName evidence="12 13">DNA primase</fullName>
        <ecNumber evidence="12">2.7.7.101</ecNumber>
    </recommendedName>
</protein>
<dbReference type="PANTHER" id="PTHR30313:SF2">
    <property type="entry name" value="DNA PRIMASE"/>
    <property type="match status" value="1"/>
</dbReference>
<comment type="caution">
    <text evidence="16">The sequence shown here is derived from an EMBL/GenBank/DDBJ whole genome shotgun (WGS) entry which is preliminary data.</text>
</comment>
<evidence type="ECO:0000256" key="8">
    <source>
        <dbReference type="ARBA" id="ARBA00022833"/>
    </source>
</evidence>
<keyword evidence="3 12" id="KW-0808">Transferase</keyword>
<dbReference type="SMART" id="SM00493">
    <property type="entry name" value="TOPRIM"/>
    <property type="match status" value="1"/>
</dbReference>
<dbReference type="Proteomes" id="UP001238163">
    <property type="component" value="Unassembled WGS sequence"/>
</dbReference>
<dbReference type="EC" id="2.7.7.101" evidence="12"/>
<evidence type="ECO:0000256" key="2">
    <source>
        <dbReference type="ARBA" id="ARBA00022515"/>
    </source>
</evidence>
<reference evidence="16" key="1">
    <citation type="submission" date="2023-07" db="EMBL/GenBank/DDBJ databases">
        <title>Genomic Encyclopedia of Type Strains, Phase IV (KMG-IV): sequencing the most valuable type-strain genomes for metagenomic binning, comparative biology and taxonomic classification.</title>
        <authorList>
            <person name="Goeker M."/>
        </authorList>
    </citation>
    <scope>NUCLEOTIDE SEQUENCE</scope>
    <source>
        <strain evidence="16">DSM 24202</strain>
    </source>
</reference>
<dbReference type="SUPFAM" id="SSF56731">
    <property type="entry name" value="DNA primase core"/>
    <property type="match status" value="1"/>
</dbReference>
<dbReference type="InterPro" id="IPR002694">
    <property type="entry name" value="Znf_CHC2"/>
</dbReference>
<dbReference type="InterPro" id="IPR034151">
    <property type="entry name" value="TOPRIM_DnaG_bac"/>
</dbReference>
<organism evidence="16 17">
    <name type="scientific">Oligosphaera ethanolica</name>
    <dbReference type="NCBI Taxonomy" id="760260"/>
    <lineage>
        <taxon>Bacteria</taxon>
        <taxon>Pseudomonadati</taxon>
        <taxon>Lentisphaerota</taxon>
        <taxon>Oligosphaeria</taxon>
        <taxon>Oligosphaerales</taxon>
        <taxon>Oligosphaeraceae</taxon>
        <taxon>Oligosphaera</taxon>
    </lineage>
</organism>
<dbReference type="Pfam" id="PF08275">
    <property type="entry name" value="DNAG_N"/>
    <property type="match status" value="1"/>
</dbReference>
<dbReference type="AlphaFoldDB" id="A0AAE3VE94"/>
<dbReference type="InterPro" id="IPR006295">
    <property type="entry name" value="DNA_primase_DnaG"/>
</dbReference>
<feature type="domain" description="Toprim" evidence="15">
    <location>
        <begin position="265"/>
        <end position="346"/>
    </location>
</feature>
<dbReference type="RefSeq" id="WP_307260031.1">
    <property type="nucleotide sequence ID" value="NZ_JAUSVL010000001.1"/>
</dbReference>
<comment type="cofactor">
    <cofactor evidence="12 13 14">
        <name>Zn(2+)</name>
        <dbReference type="ChEBI" id="CHEBI:29105"/>
    </cofactor>
    <text evidence="12 13 14">Binds 1 zinc ion per monomer.</text>
</comment>
<dbReference type="PIRSF" id="PIRSF002811">
    <property type="entry name" value="DnaG"/>
    <property type="match status" value="1"/>
</dbReference>
<dbReference type="GO" id="GO:1990077">
    <property type="term" value="C:primosome complex"/>
    <property type="evidence" value="ECO:0007669"/>
    <property type="project" value="UniProtKB-KW"/>
</dbReference>
<keyword evidence="7 12" id="KW-0863">Zinc-finger</keyword>
<dbReference type="Pfam" id="PF13155">
    <property type="entry name" value="Toprim_2"/>
    <property type="match status" value="1"/>
</dbReference>
<dbReference type="EMBL" id="JAUSVL010000001">
    <property type="protein sequence ID" value="MDQ0288698.1"/>
    <property type="molecule type" value="Genomic_DNA"/>
</dbReference>
<comment type="domain">
    <text evidence="12">Contains an N-terminal zinc-binding domain, a central core domain that contains the primase activity, and a C-terminal DnaB-binding domain.</text>
</comment>
<dbReference type="CDD" id="cd03364">
    <property type="entry name" value="TOPRIM_DnaG_primases"/>
    <property type="match status" value="1"/>
</dbReference>
<accession>A0AAE3VE94</accession>
<dbReference type="Gene3D" id="3.90.580.10">
    <property type="entry name" value="Zinc finger, CHC2-type domain"/>
    <property type="match status" value="1"/>
</dbReference>
<evidence type="ECO:0000256" key="10">
    <source>
        <dbReference type="ARBA" id="ARBA00023125"/>
    </source>
</evidence>
<dbReference type="SMART" id="SM00400">
    <property type="entry name" value="ZnF_CHCC"/>
    <property type="match status" value="1"/>
</dbReference>
<dbReference type="GO" id="GO:0003677">
    <property type="term" value="F:DNA binding"/>
    <property type="evidence" value="ECO:0007669"/>
    <property type="project" value="UniProtKB-KW"/>
</dbReference>
<evidence type="ECO:0000256" key="1">
    <source>
        <dbReference type="ARBA" id="ARBA00022478"/>
    </source>
</evidence>
<comment type="function">
    <text evidence="12 13">RNA polymerase that catalyzes the synthesis of short RNA molecules used as primers for DNA polymerase during DNA replication.</text>
</comment>
<dbReference type="FunFam" id="3.90.580.10:FF:000001">
    <property type="entry name" value="DNA primase"/>
    <property type="match status" value="1"/>
</dbReference>
<dbReference type="InterPro" id="IPR050219">
    <property type="entry name" value="DnaG_primase"/>
</dbReference>
<evidence type="ECO:0000256" key="3">
    <source>
        <dbReference type="ARBA" id="ARBA00022679"/>
    </source>
</evidence>
<dbReference type="GO" id="GO:0008270">
    <property type="term" value="F:zinc ion binding"/>
    <property type="evidence" value="ECO:0007669"/>
    <property type="project" value="UniProtKB-UniRule"/>
</dbReference>
<gene>
    <name evidence="12" type="primary">dnaG</name>
    <name evidence="16" type="ORF">J3R75_000805</name>
</gene>
<comment type="catalytic activity">
    <reaction evidence="12">
        <text>ssDNA + n NTP = ssDNA/pppN(pN)n-1 hybrid + (n-1) diphosphate.</text>
        <dbReference type="EC" id="2.7.7.101"/>
    </reaction>
</comment>
<keyword evidence="8 12" id="KW-0862">Zinc</keyword>
<dbReference type="SUPFAM" id="SSF57783">
    <property type="entry name" value="Zinc beta-ribbon"/>
    <property type="match status" value="1"/>
</dbReference>
<dbReference type="InterPro" id="IPR013264">
    <property type="entry name" value="DNAG_N"/>
</dbReference>
<dbReference type="GO" id="GO:0006269">
    <property type="term" value="P:DNA replication, synthesis of primer"/>
    <property type="evidence" value="ECO:0007669"/>
    <property type="project" value="UniProtKB-UniRule"/>
</dbReference>
<dbReference type="InterPro" id="IPR006171">
    <property type="entry name" value="TOPRIM_dom"/>
</dbReference>
<evidence type="ECO:0000313" key="17">
    <source>
        <dbReference type="Proteomes" id="UP001238163"/>
    </source>
</evidence>
<dbReference type="InterPro" id="IPR037068">
    <property type="entry name" value="DNA_primase_core_N_sf"/>
</dbReference>
<keyword evidence="17" id="KW-1185">Reference proteome</keyword>
<evidence type="ECO:0000256" key="14">
    <source>
        <dbReference type="PIRSR" id="PIRSR002811-1"/>
    </source>
</evidence>
<dbReference type="GO" id="GO:0003899">
    <property type="term" value="F:DNA-directed RNA polymerase activity"/>
    <property type="evidence" value="ECO:0007669"/>
    <property type="project" value="UniProtKB-UniRule"/>
</dbReference>
<evidence type="ECO:0000259" key="15">
    <source>
        <dbReference type="PROSITE" id="PS50880"/>
    </source>
</evidence>
<keyword evidence="1 12" id="KW-0240">DNA-directed RNA polymerase</keyword>
<sequence>MAHIPEEIIDEIRRRADIIDVIGTTVSLQKRGNDYWACCPFHQEKTPSFKVDQQRQTYYCFGCKKSGNVFHFVQESINTDFVGAVEWLADRLGIVIPERGVGSGDAAAAAKRREWRDAGMRLLGDCAEWFRQNMATPQARQAHDYLQSREIDADAVARFQLGYSPDSWDTLCQWAQRQGYSPDLLLATGMAVQKEGHKTIYDRFRGRLMFPIWDELGRVVGFSARVLDPAIKTSKYINSPESEFFQKGSILYAFNFARQSLKQFGHALVCEGQLDVIACHRAGLTHAIAAQGTAFTANHARLLKRSANEVVLAFDADTAGEKAAQRTVALLHGAGMSVSVVTLPQGEDPDSVFRKGGASALQQIMSNSQPAVPYLFQQSSAHHDLARPEGLSAVVNDVLAAIKPIEDAVIRTAHCQWLSQQVNLPERVLFDALQALRSEHREFAMSSQATPWAAKPPAMPVFQAPVAASEQTLQALLDLILHHEAPARMLAAEQDVHEVIPDTPLGQALMRVLAAVDQNEWDDVEHELVQYDLVRDPLVGAVLAQSHFSGHTTIAAPGDAAVAEKHRQAYADCLQRLRLERLNAQIEARKAQLATASGDDARRLQGELMELLSQKSQLRGGKR</sequence>
<dbReference type="InterPro" id="IPR036977">
    <property type="entry name" value="DNA_primase_Znf_CHC2"/>
</dbReference>
<dbReference type="Pfam" id="PF01807">
    <property type="entry name" value="Zn_ribbon_DnaG"/>
    <property type="match status" value="1"/>
</dbReference>
<dbReference type="NCBIfam" id="TIGR01391">
    <property type="entry name" value="dnaG"/>
    <property type="match status" value="1"/>
</dbReference>
<keyword evidence="2 12" id="KW-0639">Primosome</keyword>
<comment type="subunit">
    <text evidence="12">Monomer. Interacts with DnaB.</text>
</comment>
<evidence type="ECO:0000256" key="5">
    <source>
        <dbReference type="ARBA" id="ARBA00022705"/>
    </source>
</evidence>
<dbReference type="HAMAP" id="MF_00974">
    <property type="entry name" value="DNA_primase_DnaG"/>
    <property type="match status" value="1"/>
</dbReference>
<keyword evidence="9" id="KW-0460">Magnesium</keyword>
<dbReference type="Gene3D" id="3.40.1360.10">
    <property type="match status" value="1"/>
</dbReference>
<evidence type="ECO:0000256" key="4">
    <source>
        <dbReference type="ARBA" id="ARBA00022695"/>
    </source>
</evidence>
<evidence type="ECO:0000256" key="12">
    <source>
        <dbReference type="HAMAP-Rule" id="MF_00974"/>
    </source>
</evidence>
<keyword evidence="6 12" id="KW-0479">Metal-binding</keyword>
<feature type="zinc finger region" description="CHC2-type" evidence="12 14">
    <location>
        <begin position="39"/>
        <end position="63"/>
    </location>
</feature>
<dbReference type="InterPro" id="IPR030846">
    <property type="entry name" value="DnaG_bac"/>
</dbReference>
<evidence type="ECO:0000256" key="7">
    <source>
        <dbReference type="ARBA" id="ARBA00022771"/>
    </source>
</evidence>
<evidence type="ECO:0000313" key="16">
    <source>
        <dbReference type="EMBL" id="MDQ0288698.1"/>
    </source>
</evidence>
<dbReference type="Gene3D" id="3.90.980.10">
    <property type="entry name" value="DNA primase, catalytic core, N-terminal domain"/>
    <property type="match status" value="1"/>
</dbReference>
<dbReference type="PROSITE" id="PS50880">
    <property type="entry name" value="TOPRIM"/>
    <property type="match status" value="1"/>
</dbReference>
<evidence type="ECO:0000256" key="9">
    <source>
        <dbReference type="ARBA" id="ARBA00022842"/>
    </source>
</evidence>
<keyword evidence="5 12" id="KW-0235">DNA replication</keyword>
<comment type="similarity">
    <text evidence="12 13">Belongs to the DnaG primase family.</text>
</comment>
<dbReference type="GO" id="GO:0005737">
    <property type="term" value="C:cytoplasm"/>
    <property type="evidence" value="ECO:0007669"/>
    <property type="project" value="TreeGrafter"/>
</dbReference>
<name>A0AAE3VE94_9BACT</name>
<keyword evidence="10 12" id="KW-0238">DNA-binding</keyword>
<dbReference type="PANTHER" id="PTHR30313">
    <property type="entry name" value="DNA PRIMASE"/>
    <property type="match status" value="1"/>
</dbReference>
<proteinExistence type="inferred from homology"/>
<evidence type="ECO:0000256" key="6">
    <source>
        <dbReference type="ARBA" id="ARBA00022723"/>
    </source>
</evidence>
<evidence type="ECO:0000256" key="13">
    <source>
        <dbReference type="PIRNR" id="PIRNR002811"/>
    </source>
</evidence>
<dbReference type="GO" id="GO:0000428">
    <property type="term" value="C:DNA-directed RNA polymerase complex"/>
    <property type="evidence" value="ECO:0007669"/>
    <property type="project" value="UniProtKB-KW"/>
</dbReference>
<keyword evidence="4 12" id="KW-0548">Nucleotidyltransferase</keyword>